<keyword evidence="8" id="KW-1185">Reference proteome</keyword>
<proteinExistence type="inferred from homology"/>
<dbReference type="Pfam" id="PF03704">
    <property type="entry name" value="BTAD"/>
    <property type="match status" value="1"/>
</dbReference>
<comment type="similarity">
    <text evidence="1">Belongs to the AfsR/DnrI/RedD regulatory family.</text>
</comment>
<dbReference type="SUPFAM" id="SSF46894">
    <property type="entry name" value="C-terminal effector domain of the bipartite response regulators"/>
    <property type="match status" value="1"/>
</dbReference>
<dbReference type="Proteomes" id="UP001523216">
    <property type="component" value="Unassembled WGS sequence"/>
</dbReference>
<evidence type="ECO:0000256" key="2">
    <source>
        <dbReference type="ARBA" id="ARBA00023015"/>
    </source>
</evidence>
<evidence type="ECO:0000256" key="4">
    <source>
        <dbReference type="ARBA" id="ARBA00023163"/>
    </source>
</evidence>
<dbReference type="RefSeq" id="WP_251797769.1">
    <property type="nucleotide sequence ID" value="NZ_JAMQOL010000012.1"/>
</dbReference>
<evidence type="ECO:0000313" key="7">
    <source>
        <dbReference type="EMBL" id="MCM4077918.1"/>
    </source>
</evidence>
<dbReference type="CDD" id="cd15831">
    <property type="entry name" value="BTAD"/>
    <property type="match status" value="1"/>
</dbReference>
<dbReference type="SUPFAM" id="SSF52540">
    <property type="entry name" value="P-loop containing nucleoside triphosphate hydrolases"/>
    <property type="match status" value="1"/>
</dbReference>
<dbReference type="EMBL" id="JAMQOL010000012">
    <property type="protein sequence ID" value="MCM4077918.1"/>
    <property type="molecule type" value="Genomic_DNA"/>
</dbReference>
<evidence type="ECO:0000256" key="3">
    <source>
        <dbReference type="ARBA" id="ARBA00023125"/>
    </source>
</evidence>
<dbReference type="SMART" id="SM00862">
    <property type="entry name" value="Trans_reg_C"/>
    <property type="match status" value="1"/>
</dbReference>
<dbReference type="InterPro" id="IPR036388">
    <property type="entry name" value="WH-like_DNA-bd_sf"/>
</dbReference>
<dbReference type="PROSITE" id="PS51755">
    <property type="entry name" value="OMPR_PHOB"/>
    <property type="match status" value="1"/>
</dbReference>
<reference evidence="7 8" key="1">
    <citation type="submission" date="2022-06" db="EMBL/GenBank/DDBJ databases">
        <title>Actinoplanes abujensis sp. nov., isolated from Nigerian arid soil.</title>
        <authorList>
            <person name="Ding P."/>
        </authorList>
    </citation>
    <scope>NUCLEOTIDE SEQUENCE [LARGE SCALE GENOMIC DNA]</scope>
    <source>
        <strain evidence="8">TRM88002</strain>
    </source>
</reference>
<dbReference type="Gene3D" id="1.25.40.10">
    <property type="entry name" value="Tetratricopeptide repeat domain"/>
    <property type="match status" value="1"/>
</dbReference>
<sequence>MTTRLQVLGPLRVWHGDAEVDAGPHQQQCLLALLLASAGQPIGVQALTEMLWDLDAPPSALNIIHKYVGQLRRLLEPGLPPRARGAYLTRHGNGYRFVAGPDTLDLLRFRQLVAEAQAHSHDGEHDEALDRYAEALRLGSGVAGAGLADTTAARTVFLRLHNEFVDAVVTAAQLAIRLGQPARLLAAVRRTAETDPLNELVHGTLVTMLAAAGRPAEALAVYRAIRERLAGELGIDPGPDLQNAHFGVLARSGPTATPSPAVHPAQLPPDLPLFAGRTGELATLSRLAAGLREPGRAGPLIIAMSGPGGVGKSVLALRFAHLVAGDFTDGQLYLDLRDDPDPVRSLLYGLGLRRPDIPGTQAARVGAYRSLTVAKRMLIVLDNAAGAARIRSLVPSSPTSLVLVTGRERQLDLAVRNGAHLMAVDVPDLGAARELIALRTSGLPVAGPVDEFIERCGRLPLTMATTVTAASR</sequence>
<dbReference type="InterPro" id="IPR001867">
    <property type="entry name" value="OmpR/PhoB-type_DNA-bd"/>
</dbReference>
<evidence type="ECO:0000313" key="8">
    <source>
        <dbReference type="Proteomes" id="UP001523216"/>
    </source>
</evidence>
<dbReference type="PANTHER" id="PTHR35807:SF1">
    <property type="entry name" value="TRANSCRIPTIONAL REGULATOR REDD"/>
    <property type="match status" value="1"/>
</dbReference>
<dbReference type="InterPro" id="IPR027417">
    <property type="entry name" value="P-loop_NTPase"/>
</dbReference>
<accession>A0ABT0XVU5</accession>
<name>A0ABT0XVU5_9ACTN</name>
<evidence type="ECO:0000256" key="1">
    <source>
        <dbReference type="ARBA" id="ARBA00005820"/>
    </source>
</evidence>
<keyword evidence="3 5" id="KW-0238">DNA-binding</keyword>
<feature type="domain" description="OmpR/PhoB-type" evidence="6">
    <location>
        <begin position="1"/>
        <end position="99"/>
    </location>
</feature>
<dbReference type="InterPro" id="IPR011990">
    <property type="entry name" value="TPR-like_helical_dom_sf"/>
</dbReference>
<gene>
    <name evidence="7" type="ORF">LXN57_10100</name>
</gene>
<evidence type="ECO:0000256" key="5">
    <source>
        <dbReference type="PROSITE-ProRule" id="PRU01091"/>
    </source>
</evidence>
<dbReference type="InterPro" id="IPR051677">
    <property type="entry name" value="AfsR-DnrI-RedD_regulator"/>
</dbReference>
<feature type="DNA-binding region" description="OmpR/PhoB-type" evidence="5">
    <location>
        <begin position="1"/>
        <end position="99"/>
    </location>
</feature>
<dbReference type="InterPro" id="IPR005158">
    <property type="entry name" value="BTAD"/>
</dbReference>
<dbReference type="SMART" id="SM01043">
    <property type="entry name" value="BTAD"/>
    <property type="match status" value="1"/>
</dbReference>
<keyword evidence="4" id="KW-0804">Transcription</keyword>
<dbReference type="Gene3D" id="1.10.10.10">
    <property type="entry name" value="Winged helix-like DNA-binding domain superfamily/Winged helix DNA-binding domain"/>
    <property type="match status" value="1"/>
</dbReference>
<comment type="caution">
    <text evidence="7">The sequence shown here is derived from an EMBL/GenBank/DDBJ whole genome shotgun (WGS) entry which is preliminary data.</text>
</comment>
<keyword evidence="2" id="KW-0805">Transcription regulation</keyword>
<evidence type="ECO:0000259" key="6">
    <source>
        <dbReference type="PROSITE" id="PS51755"/>
    </source>
</evidence>
<dbReference type="Pfam" id="PF00486">
    <property type="entry name" value="Trans_reg_C"/>
    <property type="match status" value="1"/>
</dbReference>
<protein>
    <submittedName>
        <fullName evidence="7">Winged helix-turn-helix domain-containing protein</fullName>
    </submittedName>
</protein>
<dbReference type="Gene3D" id="3.40.50.300">
    <property type="entry name" value="P-loop containing nucleotide triphosphate hydrolases"/>
    <property type="match status" value="1"/>
</dbReference>
<dbReference type="PRINTS" id="PR00364">
    <property type="entry name" value="DISEASERSIST"/>
</dbReference>
<organism evidence="7 8">
    <name type="scientific">Paractinoplanes hotanensis</name>
    <dbReference type="NCBI Taxonomy" id="2906497"/>
    <lineage>
        <taxon>Bacteria</taxon>
        <taxon>Bacillati</taxon>
        <taxon>Actinomycetota</taxon>
        <taxon>Actinomycetes</taxon>
        <taxon>Micromonosporales</taxon>
        <taxon>Micromonosporaceae</taxon>
        <taxon>Paractinoplanes</taxon>
    </lineage>
</organism>
<dbReference type="InterPro" id="IPR016032">
    <property type="entry name" value="Sig_transdc_resp-reg_C-effctor"/>
</dbReference>
<dbReference type="SUPFAM" id="SSF48452">
    <property type="entry name" value="TPR-like"/>
    <property type="match status" value="1"/>
</dbReference>
<dbReference type="PANTHER" id="PTHR35807">
    <property type="entry name" value="TRANSCRIPTIONAL REGULATOR REDD-RELATED"/>
    <property type="match status" value="1"/>
</dbReference>